<dbReference type="EMBL" id="CAKKMG010000012">
    <property type="protein sequence ID" value="CAH0177720.1"/>
    <property type="molecule type" value="Genomic_DNA"/>
</dbReference>
<gene>
    <name evidence="1" type="ORF">SRABI133_01345</name>
</gene>
<accession>A0A9W4KS72</accession>
<organism evidence="1 2">
    <name type="scientific">Peribacillus simplex</name>
    <dbReference type="NCBI Taxonomy" id="1478"/>
    <lineage>
        <taxon>Bacteria</taxon>
        <taxon>Bacillati</taxon>
        <taxon>Bacillota</taxon>
        <taxon>Bacilli</taxon>
        <taxon>Bacillales</taxon>
        <taxon>Bacillaceae</taxon>
        <taxon>Peribacillus</taxon>
    </lineage>
</organism>
<name>A0A9W4KS72_9BACI</name>
<evidence type="ECO:0000313" key="1">
    <source>
        <dbReference type="EMBL" id="CAH0177720.1"/>
    </source>
</evidence>
<dbReference type="AlphaFoldDB" id="A0A9W4KS72"/>
<dbReference type="Proteomes" id="UP000789326">
    <property type="component" value="Unassembled WGS sequence"/>
</dbReference>
<evidence type="ECO:0000313" key="2">
    <source>
        <dbReference type="Proteomes" id="UP000789326"/>
    </source>
</evidence>
<reference evidence="1" key="1">
    <citation type="submission" date="2021-11" db="EMBL/GenBank/DDBJ databases">
        <authorList>
            <person name="Bulgarelli D."/>
        </authorList>
    </citation>
    <scope>NUCLEOTIDE SEQUENCE</scope>
    <source>
        <strain evidence="1">Bi133</strain>
    </source>
</reference>
<comment type="caution">
    <text evidence="1">The sequence shown here is derived from an EMBL/GenBank/DDBJ whole genome shotgun (WGS) entry which is preliminary data.</text>
</comment>
<proteinExistence type="predicted"/>
<sequence length="47" mass="5207">MVAAFPKELGEAAEIARIGTWSIGPAIMYNILLVSQSYLRIDHIFLS</sequence>
<protein>
    <submittedName>
        <fullName evidence="1">Uncharacterized protein</fullName>
    </submittedName>
</protein>